<name>A0A9D4UHG3_ADICA</name>
<dbReference type="Proteomes" id="UP000886520">
    <property type="component" value="Chromosome 16"/>
</dbReference>
<dbReference type="AlphaFoldDB" id="A0A9D4UHG3"/>
<accession>A0A9D4UHG3</accession>
<organism evidence="1 2">
    <name type="scientific">Adiantum capillus-veneris</name>
    <name type="common">Maidenhair fern</name>
    <dbReference type="NCBI Taxonomy" id="13818"/>
    <lineage>
        <taxon>Eukaryota</taxon>
        <taxon>Viridiplantae</taxon>
        <taxon>Streptophyta</taxon>
        <taxon>Embryophyta</taxon>
        <taxon>Tracheophyta</taxon>
        <taxon>Polypodiopsida</taxon>
        <taxon>Polypodiidae</taxon>
        <taxon>Polypodiales</taxon>
        <taxon>Pteridineae</taxon>
        <taxon>Pteridaceae</taxon>
        <taxon>Vittarioideae</taxon>
        <taxon>Adiantum</taxon>
    </lineage>
</organism>
<comment type="caution">
    <text evidence="1">The sequence shown here is derived from an EMBL/GenBank/DDBJ whole genome shotgun (WGS) entry which is preliminary data.</text>
</comment>
<protein>
    <submittedName>
        <fullName evidence="1">Uncharacterized protein</fullName>
    </submittedName>
</protein>
<keyword evidence="2" id="KW-1185">Reference proteome</keyword>
<reference evidence="1" key="1">
    <citation type="submission" date="2021-01" db="EMBL/GenBank/DDBJ databases">
        <title>Adiantum capillus-veneris genome.</title>
        <authorList>
            <person name="Fang Y."/>
            <person name="Liao Q."/>
        </authorList>
    </citation>
    <scope>NUCLEOTIDE SEQUENCE</scope>
    <source>
        <strain evidence="1">H3</strain>
        <tissue evidence="1">Leaf</tissue>
    </source>
</reference>
<sequence>MLNVEPAVQSTTAHSMSAYGPCMCGQIRKKLVLDCLELPILWHFTSGLACSACDRPLGALTSSYRPHSLHISVPMLLSINYELQVGFTADFELC</sequence>
<evidence type="ECO:0000313" key="2">
    <source>
        <dbReference type="Proteomes" id="UP000886520"/>
    </source>
</evidence>
<dbReference type="EMBL" id="JABFUD020000016">
    <property type="protein sequence ID" value="KAI5067970.1"/>
    <property type="molecule type" value="Genomic_DNA"/>
</dbReference>
<proteinExistence type="predicted"/>
<gene>
    <name evidence="1" type="ORF">GOP47_0016315</name>
</gene>
<evidence type="ECO:0000313" key="1">
    <source>
        <dbReference type="EMBL" id="KAI5067970.1"/>
    </source>
</evidence>